<dbReference type="Pfam" id="PF08282">
    <property type="entry name" value="Hydrolase_3"/>
    <property type="match status" value="1"/>
</dbReference>
<keyword evidence="2" id="KW-1185">Reference proteome</keyword>
<evidence type="ECO:0008006" key="3">
    <source>
        <dbReference type="Google" id="ProtNLM"/>
    </source>
</evidence>
<dbReference type="InterPro" id="IPR006379">
    <property type="entry name" value="HAD-SF_hydro_IIB"/>
</dbReference>
<dbReference type="PANTHER" id="PTHR10000">
    <property type="entry name" value="PHOSPHOSERINE PHOSPHATASE"/>
    <property type="match status" value="1"/>
</dbReference>
<protein>
    <recommendedName>
        <fullName evidence="3">HAD family hydrolase</fullName>
    </recommendedName>
</protein>
<proteinExistence type="predicted"/>
<dbReference type="InterPro" id="IPR036412">
    <property type="entry name" value="HAD-like_sf"/>
</dbReference>
<dbReference type="GO" id="GO:0000287">
    <property type="term" value="F:magnesium ion binding"/>
    <property type="evidence" value="ECO:0007669"/>
    <property type="project" value="TreeGrafter"/>
</dbReference>
<dbReference type="InterPro" id="IPR023214">
    <property type="entry name" value="HAD_sf"/>
</dbReference>
<dbReference type="Gene3D" id="3.30.1240.10">
    <property type="match status" value="1"/>
</dbReference>
<dbReference type="GO" id="GO:0016791">
    <property type="term" value="F:phosphatase activity"/>
    <property type="evidence" value="ECO:0007669"/>
    <property type="project" value="UniProtKB-ARBA"/>
</dbReference>
<dbReference type="Proteomes" id="UP000585721">
    <property type="component" value="Unassembled WGS sequence"/>
</dbReference>
<dbReference type="SUPFAM" id="SSF56784">
    <property type="entry name" value="HAD-like"/>
    <property type="match status" value="1"/>
</dbReference>
<dbReference type="Gene3D" id="3.40.50.1000">
    <property type="entry name" value="HAD superfamily/HAD-like"/>
    <property type="match status" value="1"/>
</dbReference>
<dbReference type="GO" id="GO:0005829">
    <property type="term" value="C:cytosol"/>
    <property type="evidence" value="ECO:0007669"/>
    <property type="project" value="TreeGrafter"/>
</dbReference>
<evidence type="ECO:0000313" key="2">
    <source>
        <dbReference type="Proteomes" id="UP000585721"/>
    </source>
</evidence>
<organism evidence="1 2">
    <name type="scientific">Tolumonas osonensis</name>
    <dbReference type="NCBI Taxonomy" id="675874"/>
    <lineage>
        <taxon>Bacteria</taxon>
        <taxon>Pseudomonadati</taxon>
        <taxon>Pseudomonadota</taxon>
        <taxon>Gammaproteobacteria</taxon>
        <taxon>Aeromonadales</taxon>
        <taxon>Aeromonadaceae</taxon>
        <taxon>Tolumonas</taxon>
    </lineage>
</organism>
<dbReference type="RefSeq" id="WP_188025284.1">
    <property type="nucleotide sequence ID" value="NZ_JACHGR010000001.1"/>
</dbReference>
<dbReference type="NCBIfam" id="TIGR01484">
    <property type="entry name" value="HAD-SF-IIB"/>
    <property type="match status" value="1"/>
</dbReference>
<dbReference type="NCBIfam" id="TIGR00099">
    <property type="entry name" value="Cof-subfamily"/>
    <property type="match status" value="1"/>
</dbReference>
<name>A0A841G6G7_9GAMM</name>
<gene>
    <name evidence="1" type="ORF">HNR75_000353</name>
</gene>
<dbReference type="AlphaFoldDB" id="A0A841G6G7"/>
<comment type="caution">
    <text evidence="1">The sequence shown here is derived from an EMBL/GenBank/DDBJ whole genome shotgun (WGS) entry which is preliminary data.</text>
</comment>
<dbReference type="SFLD" id="SFLDG01140">
    <property type="entry name" value="C2.B:_Phosphomannomutase_and_P"/>
    <property type="match status" value="1"/>
</dbReference>
<reference evidence="1 2" key="1">
    <citation type="submission" date="2020-08" db="EMBL/GenBank/DDBJ databases">
        <title>Genomic Encyclopedia of Type Strains, Phase IV (KMG-IV): sequencing the most valuable type-strain genomes for metagenomic binning, comparative biology and taxonomic classification.</title>
        <authorList>
            <person name="Goeker M."/>
        </authorList>
    </citation>
    <scope>NUCLEOTIDE SEQUENCE [LARGE SCALE GENOMIC DNA]</scope>
    <source>
        <strain evidence="1 2">DSM 22975</strain>
    </source>
</reference>
<dbReference type="SFLD" id="SFLDS00003">
    <property type="entry name" value="Haloacid_Dehalogenase"/>
    <property type="match status" value="1"/>
</dbReference>
<sequence>MSAQGFNDTIKLIVVDMDGTFLNDQMTYDIERFKRQYALMKERNIKFVVASGNQYYQLKSFFEPFQDELAYVAENGALVVDEAKIIHVNDIPGQVVDDVIACLQQHPSLRPIICGVNSAYILNDADETLYNHASRYYHRLKKIGSYDEIDDVIIKFALTTPDVSYFENQLTTQLPREITLVTSGHDSIDLISNNSHKAAGIAKLLTRWKTSFDKCMAFGDSNNDLEMLHSAKYSYAMANGNDNVKRVANYIAPGNNEHGVLCVIDEYLNH</sequence>
<dbReference type="CDD" id="cd07518">
    <property type="entry name" value="HAD_YbiV-Like"/>
    <property type="match status" value="1"/>
</dbReference>
<dbReference type="InterPro" id="IPR000150">
    <property type="entry name" value="Cof"/>
</dbReference>
<dbReference type="PROSITE" id="PS01229">
    <property type="entry name" value="COF_2"/>
    <property type="match status" value="1"/>
</dbReference>
<dbReference type="PANTHER" id="PTHR10000:SF53">
    <property type="entry name" value="5-AMINO-6-(5-PHOSPHO-D-RIBITYLAMINO)URACIL PHOSPHATASE YBJI-RELATED"/>
    <property type="match status" value="1"/>
</dbReference>
<dbReference type="EMBL" id="JACHGR010000001">
    <property type="protein sequence ID" value="MBB6054488.1"/>
    <property type="molecule type" value="Genomic_DNA"/>
</dbReference>
<evidence type="ECO:0000313" key="1">
    <source>
        <dbReference type="EMBL" id="MBB6054488.1"/>
    </source>
</evidence>
<accession>A0A841G6G7</accession>